<evidence type="ECO:0000256" key="1">
    <source>
        <dbReference type="SAM" id="MobiDB-lite"/>
    </source>
</evidence>
<dbReference type="KEGG" id="pdo:PSDT_1476"/>
<organism evidence="3 4">
    <name type="scientific">Parascardovia denticolens DSM 10105 = JCM 12538</name>
    <dbReference type="NCBI Taxonomy" id="864564"/>
    <lineage>
        <taxon>Bacteria</taxon>
        <taxon>Bacillati</taxon>
        <taxon>Actinomycetota</taxon>
        <taxon>Actinomycetes</taxon>
        <taxon>Bifidobacteriales</taxon>
        <taxon>Bifidobacteriaceae</taxon>
        <taxon>Parascardovia</taxon>
    </lineage>
</organism>
<dbReference type="Pfam" id="PF14393">
    <property type="entry name" value="DUF4422"/>
    <property type="match status" value="1"/>
</dbReference>
<protein>
    <submittedName>
        <fullName evidence="3">Capsular biosynthesis protein</fullName>
    </submittedName>
</protein>
<reference evidence="3 4" key="1">
    <citation type="submission" date="2010-12" db="EMBL/GenBank/DDBJ databases">
        <authorList>
            <person name="Muzny D."/>
            <person name="Qin X."/>
            <person name="Buhay C."/>
            <person name="Dugan-Rocha S."/>
            <person name="Ding Y."/>
            <person name="Chen G."/>
            <person name="Hawes A."/>
            <person name="Holder M."/>
            <person name="Jhangiani S."/>
            <person name="Johnson A."/>
            <person name="Khan Z."/>
            <person name="Li Z."/>
            <person name="Liu W."/>
            <person name="Liu X."/>
            <person name="Perez L."/>
            <person name="Shen H."/>
            <person name="Wang Q."/>
            <person name="Watt J."/>
            <person name="Xi L."/>
            <person name="Xin Y."/>
            <person name="Zhou J."/>
            <person name="Deng J."/>
            <person name="Jiang H."/>
            <person name="Liu Y."/>
            <person name="Qu J."/>
            <person name="Song X.-Z."/>
            <person name="Zhang L."/>
            <person name="Villasana D."/>
            <person name="Johnson A."/>
            <person name="Liu J."/>
            <person name="Liyanage D."/>
            <person name="Lorensuhewa L."/>
            <person name="Robinson T."/>
            <person name="Song A."/>
            <person name="Song B.-B."/>
            <person name="Dinh H."/>
            <person name="Thornton R."/>
            <person name="Coyle M."/>
            <person name="Francisco L."/>
            <person name="Jackson L."/>
            <person name="Javaid M."/>
            <person name="Korchina V."/>
            <person name="Kovar C."/>
            <person name="Mata R."/>
            <person name="Mathew T."/>
            <person name="Ngo R."/>
            <person name="Nguyen L."/>
            <person name="Nguyen N."/>
            <person name="Okwuonu G."/>
            <person name="Ongeri F."/>
            <person name="Pham C."/>
            <person name="Simmons D."/>
            <person name="Wilczek-Boney K."/>
            <person name="Hale W."/>
            <person name="Jakkamsetti A."/>
            <person name="Pham P."/>
            <person name="Ruth R."/>
            <person name="San Lucas F."/>
            <person name="Warren J."/>
            <person name="Zhang J."/>
            <person name="Zhao Z."/>
            <person name="Zhou C."/>
            <person name="Zhu D."/>
            <person name="Lee S."/>
            <person name="Bess C."/>
            <person name="Blankenburg K."/>
            <person name="Forbes L."/>
            <person name="Fu Q."/>
            <person name="Gubbala S."/>
            <person name="Hirani K."/>
            <person name="Jayaseelan J.C."/>
            <person name="Lara F."/>
            <person name="Munidasa M."/>
            <person name="Palculict T."/>
            <person name="Patil S."/>
            <person name="Pu L.-L."/>
            <person name="Saada N."/>
            <person name="Tang L."/>
            <person name="Weissenberger G."/>
            <person name="Zhu Y."/>
            <person name="Hemphill L."/>
            <person name="Shang Y."/>
            <person name="Youmans B."/>
            <person name="Ayvaz T."/>
            <person name="Ross M."/>
            <person name="Santibanez J."/>
            <person name="Aqrawi P."/>
            <person name="Gross S."/>
            <person name="Joshi V."/>
            <person name="Fowler G."/>
            <person name="Nazareth L."/>
            <person name="Reid J."/>
            <person name="Worley K."/>
            <person name="Petrosino J."/>
            <person name="Highlander S."/>
            <person name="Gibbs R."/>
        </authorList>
    </citation>
    <scope>NUCLEOTIDE SEQUENCE [LARGE SCALE GENOMIC DNA]</scope>
    <source>
        <strain evidence="3 4">DSM 10105</strain>
    </source>
</reference>
<feature type="region of interest" description="Disordered" evidence="1">
    <location>
        <begin position="1"/>
        <end position="37"/>
    </location>
</feature>
<accession>E6JZ01</accession>
<evidence type="ECO:0000259" key="2">
    <source>
        <dbReference type="Pfam" id="PF14393"/>
    </source>
</evidence>
<name>E6JZ01_PARDN</name>
<comment type="caution">
    <text evidence="3">The sequence shown here is derived from an EMBL/GenBank/DDBJ whole genome shotgun (WGS) entry which is preliminary data.</text>
</comment>
<keyword evidence="4" id="KW-1185">Reference proteome</keyword>
<dbReference type="AlphaFoldDB" id="E6JZ01"/>
<feature type="compositionally biased region" description="Basic and acidic residues" evidence="1">
    <location>
        <begin position="22"/>
        <end position="31"/>
    </location>
</feature>
<proteinExistence type="predicted"/>
<evidence type="ECO:0000313" key="3">
    <source>
        <dbReference type="EMBL" id="EFT83095.1"/>
    </source>
</evidence>
<sequence length="310" mass="35630">MIGNDSGKRVPIMKQQETMEQDQDRAGRDQEAAAPLPPARIRVAVAAHKPYPMPQDELYLPMQVGKALHPDLSLADPVSGRPFTPDDSGDNISSQNAYYSELTALYWMWKNDPSAYKGLAHYRRHFASGTRRQGVQQGFKRQIVAYEEVARLLRTTDIILPRKRNYYIETIQSHYSHTMHDGARQLDVTRRILQELAPQYLPAFDWVMAGRSAHIFNMFIMKADKFDSYCAFLFPVLQELAGRIDPAQYDGFDSRFLGRISERLLDVWLLTNRCSYAVLPVVSPERVDWWKKGTSFLAAKFGRKQYGKSF</sequence>
<dbReference type="eggNOG" id="COG1442">
    <property type="taxonomic scope" value="Bacteria"/>
</dbReference>
<evidence type="ECO:0000313" key="4">
    <source>
        <dbReference type="Proteomes" id="UP000004946"/>
    </source>
</evidence>
<dbReference type="HOGENOM" id="CLU_065769_1_0_11"/>
<dbReference type="EMBL" id="AEON01000001">
    <property type="protein sequence ID" value="EFT83095.1"/>
    <property type="molecule type" value="Genomic_DNA"/>
</dbReference>
<dbReference type="InterPro" id="IPR025536">
    <property type="entry name" value="DUF4422"/>
</dbReference>
<gene>
    <name evidence="3" type="ORF">HMPREF0620_0100</name>
</gene>
<feature type="domain" description="DUF4422" evidence="2">
    <location>
        <begin position="42"/>
        <end position="272"/>
    </location>
</feature>
<dbReference type="PATRIC" id="fig|864564.6.peg.1618"/>
<dbReference type="Proteomes" id="UP000004946">
    <property type="component" value="Chromosome"/>
</dbReference>